<evidence type="ECO:0000256" key="8">
    <source>
        <dbReference type="ARBA" id="ARBA00023034"/>
    </source>
</evidence>
<keyword evidence="6" id="KW-0735">Signal-anchor</keyword>
<keyword evidence="9" id="KW-0472">Membrane</keyword>
<comment type="caution">
    <text evidence="11">The sequence shown here is derived from an EMBL/GenBank/DDBJ whole genome shotgun (WGS) entry which is preliminary data.</text>
</comment>
<name>A0AAW0UVQ3_SCYPA</name>
<protein>
    <recommendedName>
        <fullName evidence="10">Hexosyltransferase</fullName>
        <ecNumber evidence="10">2.4.1.-</ecNumber>
    </recommendedName>
</protein>
<dbReference type="GO" id="GO:0016758">
    <property type="term" value="F:hexosyltransferase activity"/>
    <property type="evidence" value="ECO:0007669"/>
    <property type="project" value="InterPro"/>
</dbReference>
<comment type="subcellular location">
    <subcellularLocation>
        <location evidence="1 10">Golgi apparatus membrane</location>
        <topology evidence="1 10">Single-pass type II membrane protein</topology>
    </subcellularLocation>
</comment>
<reference evidence="11 12" key="1">
    <citation type="submission" date="2023-03" db="EMBL/GenBank/DDBJ databases">
        <title>High-quality genome of Scylla paramamosain provides insights in environmental adaptation.</title>
        <authorList>
            <person name="Zhang L."/>
        </authorList>
    </citation>
    <scope>NUCLEOTIDE SEQUENCE [LARGE SCALE GENOMIC DNA]</scope>
    <source>
        <strain evidence="11">LZ_2023a</strain>
        <tissue evidence="11">Muscle</tissue>
    </source>
</reference>
<dbReference type="EMBL" id="JARAKH010000005">
    <property type="protein sequence ID" value="KAK8404125.1"/>
    <property type="molecule type" value="Genomic_DNA"/>
</dbReference>
<dbReference type="Gene3D" id="3.90.550.50">
    <property type="match status" value="1"/>
</dbReference>
<evidence type="ECO:0000256" key="1">
    <source>
        <dbReference type="ARBA" id="ARBA00004323"/>
    </source>
</evidence>
<organism evidence="11 12">
    <name type="scientific">Scylla paramamosain</name>
    <name type="common">Mud crab</name>
    <dbReference type="NCBI Taxonomy" id="85552"/>
    <lineage>
        <taxon>Eukaryota</taxon>
        <taxon>Metazoa</taxon>
        <taxon>Ecdysozoa</taxon>
        <taxon>Arthropoda</taxon>
        <taxon>Crustacea</taxon>
        <taxon>Multicrustacea</taxon>
        <taxon>Malacostraca</taxon>
        <taxon>Eumalacostraca</taxon>
        <taxon>Eucarida</taxon>
        <taxon>Decapoda</taxon>
        <taxon>Pleocyemata</taxon>
        <taxon>Brachyura</taxon>
        <taxon>Eubrachyura</taxon>
        <taxon>Portunoidea</taxon>
        <taxon>Portunidae</taxon>
        <taxon>Portuninae</taxon>
        <taxon>Scylla</taxon>
    </lineage>
</organism>
<evidence type="ECO:0000256" key="7">
    <source>
        <dbReference type="ARBA" id="ARBA00022989"/>
    </source>
</evidence>
<comment type="similarity">
    <text evidence="2 10">Belongs to the glycosyltransferase 31 family.</text>
</comment>
<evidence type="ECO:0000256" key="9">
    <source>
        <dbReference type="ARBA" id="ARBA00023136"/>
    </source>
</evidence>
<keyword evidence="4" id="KW-0808">Transferase</keyword>
<evidence type="ECO:0000256" key="5">
    <source>
        <dbReference type="ARBA" id="ARBA00022692"/>
    </source>
</evidence>
<accession>A0AAW0UVQ3</accession>
<evidence type="ECO:0000256" key="10">
    <source>
        <dbReference type="RuleBase" id="RU363063"/>
    </source>
</evidence>
<gene>
    <name evidence="11" type="ORF">O3P69_000294</name>
</gene>
<dbReference type="AlphaFoldDB" id="A0AAW0UVQ3"/>
<evidence type="ECO:0000256" key="6">
    <source>
        <dbReference type="ARBA" id="ARBA00022968"/>
    </source>
</evidence>
<dbReference type="GO" id="GO:0006493">
    <property type="term" value="P:protein O-linked glycosylation"/>
    <property type="evidence" value="ECO:0007669"/>
    <property type="project" value="TreeGrafter"/>
</dbReference>
<sequence>MASWQTSWRYLPPFSVYIASLCRMIRSTLLARTRHFCKYVAGEGRRHVMLINCVCLTLFFIKVTLFNYKCDYMSPANVPVNLSAIHLNQFLIEEADLCHRHSNLSFIVYIHSSLGKVEKRQETRLTWASAGLYDSSVKMAVVFMVGQAKTKEEEIILREESQRYQDIVQGNYTDTYHMLSYKGLASLSWVTKHCSHVPWTIHADDDVLIDIFLLKKFLENNGTQSSFFCYPWENSPVRRYGKWCVRQNEYEEDIYPTYCAGGAWVVATSLAPRLLEAATRVPVLWVDDVYLTGILSKNAEIPVSDSLKNSVRRNGIDKGDLGKTVIWFETRKPRTIWWYELLSFHSYVPTIDV</sequence>
<dbReference type="GO" id="GO:0000139">
    <property type="term" value="C:Golgi membrane"/>
    <property type="evidence" value="ECO:0007669"/>
    <property type="project" value="UniProtKB-SubCell"/>
</dbReference>
<dbReference type="PANTHER" id="PTHR11214:SF364">
    <property type="entry name" value="HEXOSYLTRANSFERASE"/>
    <property type="match status" value="1"/>
</dbReference>
<dbReference type="InterPro" id="IPR002659">
    <property type="entry name" value="Glyco_trans_31"/>
</dbReference>
<keyword evidence="8 10" id="KW-0333">Golgi apparatus</keyword>
<keyword evidence="12" id="KW-1185">Reference proteome</keyword>
<evidence type="ECO:0000256" key="2">
    <source>
        <dbReference type="ARBA" id="ARBA00008661"/>
    </source>
</evidence>
<keyword evidence="5" id="KW-0812">Transmembrane</keyword>
<proteinExistence type="inferred from homology"/>
<keyword evidence="3 10" id="KW-0328">Glycosyltransferase</keyword>
<dbReference type="Proteomes" id="UP001487740">
    <property type="component" value="Unassembled WGS sequence"/>
</dbReference>
<evidence type="ECO:0000256" key="4">
    <source>
        <dbReference type="ARBA" id="ARBA00022679"/>
    </source>
</evidence>
<dbReference type="EC" id="2.4.1.-" evidence="10"/>
<evidence type="ECO:0000313" key="11">
    <source>
        <dbReference type="EMBL" id="KAK8404125.1"/>
    </source>
</evidence>
<dbReference type="Pfam" id="PF01762">
    <property type="entry name" value="Galactosyl_T"/>
    <property type="match status" value="1"/>
</dbReference>
<keyword evidence="7" id="KW-1133">Transmembrane helix</keyword>
<evidence type="ECO:0000256" key="3">
    <source>
        <dbReference type="ARBA" id="ARBA00022676"/>
    </source>
</evidence>
<dbReference type="PANTHER" id="PTHR11214">
    <property type="entry name" value="BETA-1,3-N-ACETYLGLUCOSAMINYLTRANSFERASE"/>
    <property type="match status" value="1"/>
</dbReference>
<evidence type="ECO:0000313" key="12">
    <source>
        <dbReference type="Proteomes" id="UP001487740"/>
    </source>
</evidence>